<feature type="domain" description="ABM" evidence="1">
    <location>
        <begin position="3"/>
        <end position="93"/>
    </location>
</feature>
<proteinExistence type="predicted"/>
<accession>A0A1R4KN83</accession>
<gene>
    <name evidence="2" type="ORF">FM104_14220</name>
</gene>
<reference evidence="2 3" key="1">
    <citation type="submission" date="2017-02" db="EMBL/GenBank/DDBJ databases">
        <authorList>
            <person name="Peterson S.W."/>
        </authorList>
    </citation>
    <scope>NUCLEOTIDE SEQUENCE [LARGE SCALE GENOMIC DNA]</scope>
    <source>
        <strain evidence="2 3">B Mb 05.01</strain>
    </source>
</reference>
<evidence type="ECO:0000259" key="1">
    <source>
        <dbReference type="PROSITE" id="PS51725"/>
    </source>
</evidence>
<dbReference type="Gene3D" id="3.30.70.100">
    <property type="match status" value="1"/>
</dbReference>
<dbReference type="PANTHER" id="PTHR34474:SF2">
    <property type="entry name" value="SIGNAL TRANSDUCTION PROTEIN TRAP"/>
    <property type="match status" value="1"/>
</dbReference>
<organism evidence="2 3">
    <name type="scientific">Microbacterium esteraromaticum</name>
    <dbReference type="NCBI Taxonomy" id="57043"/>
    <lineage>
        <taxon>Bacteria</taxon>
        <taxon>Bacillati</taxon>
        <taxon>Actinomycetota</taxon>
        <taxon>Actinomycetes</taxon>
        <taxon>Micrococcales</taxon>
        <taxon>Microbacteriaceae</taxon>
        <taxon>Microbacterium</taxon>
    </lineage>
</organism>
<dbReference type="RefSeq" id="WP_087132871.1">
    <property type="nucleotide sequence ID" value="NZ_FUKO01000039.1"/>
</dbReference>
<sequence length="97" mass="10875">MTFVNITALTVPEGAGPEVERRFATRQKGVDAAKGFQGFELLRPQIGETRYFVVTRWDSRENYETWTAARPTDAHTADERRGMSVDVLGFDVVPLNG</sequence>
<dbReference type="InterPro" id="IPR050404">
    <property type="entry name" value="Heme-degrading_MO"/>
</dbReference>
<dbReference type="EMBL" id="FUKO01000039">
    <property type="protein sequence ID" value="SJN45702.1"/>
    <property type="molecule type" value="Genomic_DNA"/>
</dbReference>
<name>A0A1R4KN83_9MICO</name>
<evidence type="ECO:0000313" key="2">
    <source>
        <dbReference type="EMBL" id="SJN45702.1"/>
    </source>
</evidence>
<dbReference type="PROSITE" id="PS51725">
    <property type="entry name" value="ABM"/>
    <property type="match status" value="1"/>
</dbReference>
<dbReference type="Proteomes" id="UP000196320">
    <property type="component" value="Unassembled WGS sequence"/>
</dbReference>
<dbReference type="PANTHER" id="PTHR34474">
    <property type="entry name" value="SIGNAL TRANSDUCTION PROTEIN TRAP"/>
    <property type="match status" value="1"/>
</dbReference>
<dbReference type="InterPro" id="IPR011008">
    <property type="entry name" value="Dimeric_a/b-barrel"/>
</dbReference>
<dbReference type="AlphaFoldDB" id="A0A1R4KN83"/>
<keyword evidence="3" id="KW-1185">Reference proteome</keyword>
<dbReference type="OrthoDB" id="5518003at2"/>
<protein>
    <recommendedName>
        <fullName evidence="1">ABM domain-containing protein</fullName>
    </recommendedName>
</protein>
<dbReference type="SUPFAM" id="SSF54909">
    <property type="entry name" value="Dimeric alpha+beta barrel"/>
    <property type="match status" value="1"/>
</dbReference>
<evidence type="ECO:0000313" key="3">
    <source>
        <dbReference type="Proteomes" id="UP000196320"/>
    </source>
</evidence>
<dbReference type="Pfam" id="PF03992">
    <property type="entry name" value="ABM"/>
    <property type="match status" value="1"/>
</dbReference>
<dbReference type="InterPro" id="IPR007138">
    <property type="entry name" value="ABM_dom"/>
</dbReference>